<evidence type="ECO:0000256" key="6">
    <source>
        <dbReference type="SAM" id="Phobius"/>
    </source>
</evidence>
<keyword evidence="2 6" id="KW-0812">Transmembrane</keyword>
<dbReference type="PROSITE" id="PS50259">
    <property type="entry name" value="G_PROTEIN_RECEP_F3_4"/>
    <property type="match status" value="1"/>
</dbReference>
<dbReference type="CDD" id="cd13953">
    <property type="entry name" value="7tm_classC_mGluR-like"/>
    <property type="match status" value="1"/>
</dbReference>
<accession>A0ABR1BC24</accession>
<keyword evidence="4 6" id="KW-0472">Membrane</keyword>
<organism evidence="9 10">
    <name type="scientific">Polyplax serrata</name>
    <name type="common">Common mouse louse</name>
    <dbReference type="NCBI Taxonomy" id="468196"/>
    <lineage>
        <taxon>Eukaryota</taxon>
        <taxon>Metazoa</taxon>
        <taxon>Ecdysozoa</taxon>
        <taxon>Arthropoda</taxon>
        <taxon>Hexapoda</taxon>
        <taxon>Insecta</taxon>
        <taxon>Pterygota</taxon>
        <taxon>Neoptera</taxon>
        <taxon>Paraneoptera</taxon>
        <taxon>Psocodea</taxon>
        <taxon>Troctomorpha</taxon>
        <taxon>Phthiraptera</taxon>
        <taxon>Anoplura</taxon>
        <taxon>Polyplacidae</taxon>
        <taxon>Polyplax</taxon>
    </lineage>
</organism>
<evidence type="ECO:0000313" key="9">
    <source>
        <dbReference type="EMBL" id="KAK6637927.1"/>
    </source>
</evidence>
<feature type="chain" id="PRO_5046459150" description="G-protein coupled receptors family 3 profile domain-containing protein" evidence="7">
    <location>
        <begin position="24"/>
        <end position="518"/>
    </location>
</feature>
<feature type="transmembrane region" description="Helical" evidence="6">
    <location>
        <begin position="123"/>
        <end position="147"/>
    </location>
</feature>
<dbReference type="Pfam" id="PF00003">
    <property type="entry name" value="7tm_3"/>
    <property type="match status" value="1"/>
</dbReference>
<feature type="signal peptide" evidence="7">
    <location>
        <begin position="1"/>
        <end position="23"/>
    </location>
</feature>
<dbReference type="InterPro" id="IPR050726">
    <property type="entry name" value="mGluR"/>
</dbReference>
<feature type="transmembrane region" description="Helical" evidence="6">
    <location>
        <begin position="228"/>
        <end position="247"/>
    </location>
</feature>
<comment type="subcellular location">
    <subcellularLocation>
        <location evidence="1">Membrane</location>
        <topology evidence="1">Multi-pass membrane protein</topology>
    </subcellularLocation>
</comment>
<dbReference type="PRINTS" id="PR00248">
    <property type="entry name" value="GPCRMGR"/>
</dbReference>
<feature type="domain" description="G-protein coupled receptors family 3 profile" evidence="8">
    <location>
        <begin position="161"/>
        <end position="397"/>
    </location>
</feature>
<protein>
    <recommendedName>
        <fullName evidence="8">G-protein coupled receptors family 3 profile domain-containing protein</fullName>
    </recommendedName>
</protein>
<gene>
    <name evidence="9" type="ORF">RUM44_008349</name>
</gene>
<keyword evidence="10" id="KW-1185">Reference proteome</keyword>
<dbReference type="Proteomes" id="UP001359485">
    <property type="component" value="Unassembled WGS sequence"/>
</dbReference>
<dbReference type="PANTHER" id="PTHR24060">
    <property type="entry name" value="METABOTROPIC GLUTAMATE RECEPTOR"/>
    <property type="match status" value="1"/>
</dbReference>
<proteinExistence type="predicted"/>
<feature type="transmembrane region" description="Helical" evidence="6">
    <location>
        <begin position="193"/>
        <end position="216"/>
    </location>
</feature>
<reference evidence="9 10" key="1">
    <citation type="submission" date="2023-09" db="EMBL/GenBank/DDBJ databases">
        <title>Genomes of two closely related lineages of the louse Polyplax serrata with different host specificities.</title>
        <authorList>
            <person name="Martinu J."/>
            <person name="Tarabai H."/>
            <person name="Stefka J."/>
            <person name="Hypsa V."/>
        </authorList>
    </citation>
    <scope>NUCLEOTIDE SEQUENCE [LARGE SCALE GENOMIC DNA]</scope>
    <source>
        <strain evidence="9">98ZLc_SE</strain>
    </source>
</reference>
<sequence>MEAKRVGPHWRLLLLALLALVSGEDHTSDEVKSSRLKSRTHTGLDMSTEFFIIPSKTEKSTTSHPEVSTNSAAVVVATRKTPTCVPGLSDVMCIPPVHHFKNRTMDPSFTPVNAPAVLRREGWVIPLLVLSALTMLLIAGFEVFVLCKAWRTSPSRRHLFLGQMLLLGLFLCAGLGAVVTISPNVASCATVRFGVGLAFAIVFSTLLVKNVFLISLNSGVYLPAPYQALLLLFAVLIQLVVDVQWLVNSPPKIDVMKFEGFSSLTRRKLVVTASDLLVDLTGSVSVCHTPYTEILMSLLYVVFLIVFVAILAIKSRGIRDNYREATYIGLSVGCVIPMWMIWAVTGLVLSDRHKDACIGFGLVSTSAVIFLIMFMPKGRQLAAMGKDGVYVEDREDKFSSLTPAGSGYSPSFFHFKPAKYGVVSENMVPTLTTHKTNPSAATTIGDRMALVAAPPSYTRMYHYYPPSPYYPNFCPPRYPDILTKSEEGGLFYSSQQRTQSSNPNVFFHRSEVHPGILY</sequence>
<evidence type="ECO:0000313" key="10">
    <source>
        <dbReference type="Proteomes" id="UP001359485"/>
    </source>
</evidence>
<feature type="transmembrane region" description="Helical" evidence="6">
    <location>
        <begin position="294"/>
        <end position="313"/>
    </location>
</feature>
<feature type="transmembrane region" description="Helical" evidence="6">
    <location>
        <begin position="159"/>
        <end position="181"/>
    </location>
</feature>
<feature type="transmembrane region" description="Helical" evidence="6">
    <location>
        <begin position="356"/>
        <end position="376"/>
    </location>
</feature>
<keyword evidence="3 6" id="KW-1133">Transmembrane helix</keyword>
<evidence type="ECO:0000256" key="1">
    <source>
        <dbReference type="ARBA" id="ARBA00004141"/>
    </source>
</evidence>
<dbReference type="EMBL" id="JAWJWF010000002">
    <property type="protein sequence ID" value="KAK6637927.1"/>
    <property type="molecule type" value="Genomic_DNA"/>
</dbReference>
<evidence type="ECO:0000259" key="8">
    <source>
        <dbReference type="PROSITE" id="PS50259"/>
    </source>
</evidence>
<dbReference type="InterPro" id="IPR017978">
    <property type="entry name" value="GPCR_3_C"/>
</dbReference>
<evidence type="ECO:0000256" key="2">
    <source>
        <dbReference type="ARBA" id="ARBA00022692"/>
    </source>
</evidence>
<evidence type="ECO:0000256" key="7">
    <source>
        <dbReference type="SAM" id="SignalP"/>
    </source>
</evidence>
<evidence type="ECO:0000256" key="4">
    <source>
        <dbReference type="ARBA" id="ARBA00023136"/>
    </source>
</evidence>
<name>A0ABR1BC24_POLSC</name>
<evidence type="ECO:0000256" key="5">
    <source>
        <dbReference type="ARBA" id="ARBA00023180"/>
    </source>
</evidence>
<evidence type="ECO:0000256" key="3">
    <source>
        <dbReference type="ARBA" id="ARBA00022989"/>
    </source>
</evidence>
<feature type="transmembrane region" description="Helical" evidence="6">
    <location>
        <begin position="325"/>
        <end position="344"/>
    </location>
</feature>
<dbReference type="InterPro" id="IPR000337">
    <property type="entry name" value="GPCR_3"/>
</dbReference>
<comment type="caution">
    <text evidence="9">The sequence shown here is derived from an EMBL/GenBank/DDBJ whole genome shotgun (WGS) entry which is preliminary data.</text>
</comment>
<keyword evidence="7" id="KW-0732">Signal</keyword>
<keyword evidence="5" id="KW-0325">Glycoprotein</keyword>